<sequence>MITDSMFRNVSVQPENYSRKDDFSLPDSKRTYTHQFNTIYTQRVKQLKSRIFKMATAKWKDETINDIKTTYVSKILDVKNLTPCYIIGTVFADYKYKTNVLKEVSTNMYGVPESASSLKAKKDAQEEIKDIDVLRSSAYSDPSSDKLMIEDESGRILLDGELLDSTVLVTGVMVGLLGMEVEPGVFTIVDIVYPEAGEQVERTIEEKQNDKVLFLSGLKFTYGENVDNVSVAQLLKEYLMGELSFSDEDIKLLKSITNIIILGNSTDVSLASSTNVKEKDKYREQNKSVFDADSMRQFDEFLSQLLKTIPVTILPGDSDPAETSLPKQPLHKSLFMKSSQFTNFQRASNPCWLDIDESRLLCTSGENIDDIYKYMVPNLAVELGDSTELESSIQNEVLYKSRLKLLEGTMKWQHILPTAPDTLWCYPFENDDPFALKETPHVYAVGNQPKFETSCLKLDRKNGEEVAVRIIAVPEFCKTHEGVLLDMESLECSVMKIGL</sequence>
<evidence type="ECO:0000259" key="3">
    <source>
        <dbReference type="Pfam" id="PF04042"/>
    </source>
</evidence>
<evidence type="ECO:0000256" key="2">
    <source>
        <dbReference type="ARBA" id="ARBA00022705"/>
    </source>
</evidence>
<comment type="caution">
    <text evidence="5">The sequence shown here is derived from an EMBL/GenBank/DDBJ whole genome shotgun (WGS) entry which is preliminary data.</text>
</comment>
<gene>
    <name evidence="5" type="ORF">Amon01_000295900</name>
</gene>
<feature type="domain" description="DNA polymerase alpha/delta/epsilon subunit B" evidence="3">
    <location>
        <begin position="212"/>
        <end position="452"/>
    </location>
</feature>
<dbReference type="InterPro" id="IPR040663">
    <property type="entry name" value="DNA_pol_D_N"/>
</dbReference>
<reference evidence="5" key="1">
    <citation type="submission" date="2023-04" db="EMBL/GenBank/DDBJ databases">
        <title>Ambrosiozyma monospora NBRC 1965.</title>
        <authorList>
            <person name="Ichikawa N."/>
            <person name="Sato H."/>
            <person name="Tonouchi N."/>
        </authorList>
    </citation>
    <scope>NUCLEOTIDE SEQUENCE</scope>
    <source>
        <strain evidence="5">NBRC 1965</strain>
    </source>
</reference>
<dbReference type="GO" id="GO:0003677">
    <property type="term" value="F:DNA binding"/>
    <property type="evidence" value="ECO:0007669"/>
    <property type="project" value="InterPro"/>
</dbReference>
<dbReference type="InterPro" id="IPR007185">
    <property type="entry name" value="DNA_pol_a/d/e_bsu"/>
</dbReference>
<evidence type="ECO:0000313" key="5">
    <source>
        <dbReference type="EMBL" id="GMG24541.1"/>
    </source>
</evidence>
<keyword evidence="2" id="KW-0235">DNA replication</keyword>
<protein>
    <submittedName>
        <fullName evidence="5">Unnamed protein product</fullName>
    </submittedName>
</protein>
<dbReference type="Gene3D" id="2.40.50.430">
    <property type="match status" value="1"/>
</dbReference>
<dbReference type="OrthoDB" id="3763at2759"/>
<dbReference type="Proteomes" id="UP001165063">
    <property type="component" value="Unassembled WGS sequence"/>
</dbReference>
<organism evidence="5 6">
    <name type="scientific">Ambrosiozyma monospora</name>
    <name type="common">Yeast</name>
    <name type="synonym">Endomycopsis monosporus</name>
    <dbReference type="NCBI Taxonomy" id="43982"/>
    <lineage>
        <taxon>Eukaryota</taxon>
        <taxon>Fungi</taxon>
        <taxon>Dikarya</taxon>
        <taxon>Ascomycota</taxon>
        <taxon>Saccharomycotina</taxon>
        <taxon>Pichiomycetes</taxon>
        <taxon>Pichiales</taxon>
        <taxon>Pichiaceae</taxon>
        <taxon>Ambrosiozyma</taxon>
    </lineage>
</organism>
<dbReference type="EMBL" id="BSXU01001169">
    <property type="protein sequence ID" value="GMG24541.1"/>
    <property type="molecule type" value="Genomic_DNA"/>
</dbReference>
<name>A0A9W6YVQ3_AMBMO</name>
<dbReference type="PANTHER" id="PTHR10416:SF0">
    <property type="entry name" value="DNA POLYMERASE DELTA SUBUNIT 2"/>
    <property type="match status" value="1"/>
</dbReference>
<dbReference type="GO" id="GO:0006271">
    <property type="term" value="P:DNA strand elongation involved in DNA replication"/>
    <property type="evidence" value="ECO:0007669"/>
    <property type="project" value="TreeGrafter"/>
</dbReference>
<dbReference type="GO" id="GO:0043625">
    <property type="term" value="C:delta DNA polymerase complex"/>
    <property type="evidence" value="ECO:0007669"/>
    <property type="project" value="TreeGrafter"/>
</dbReference>
<dbReference type="Pfam" id="PF18018">
    <property type="entry name" value="DNA_pol_D_N"/>
    <property type="match status" value="1"/>
</dbReference>
<dbReference type="Pfam" id="PF04042">
    <property type="entry name" value="DNA_pol_E_B"/>
    <property type="match status" value="1"/>
</dbReference>
<accession>A0A9W6YVQ3</accession>
<evidence type="ECO:0000313" key="6">
    <source>
        <dbReference type="Proteomes" id="UP001165063"/>
    </source>
</evidence>
<evidence type="ECO:0000259" key="4">
    <source>
        <dbReference type="Pfam" id="PF18018"/>
    </source>
</evidence>
<dbReference type="InterPro" id="IPR024826">
    <property type="entry name" value="DNA_pol_delta/II_ssu"/>
</dbReference>
<dbReference type="Gene3D" id="3.60.21.50">
    <property type="match status" value="1"/>
</dbReference>
<evidence type="ECO:0000256" key="1">
    <source>
        <dbReference type="ARBA" id="ARBA00006035"/>
    </source>
</evidence>
<comment type="similarity">
    <text evidence="1">Belongs to the DNA polymerase delta/II small subunit family.</text>
</comment>
<feature type="domain" description="DNA polymerase delta subunit OB-fold" evidence="4">
    <location>
        <begin position="35"/>
        <end position="191"/>
    </location>
</feature>
<dbReference type="PANTHER" id="PTHR10416">
    <property type="entry name" value="DNA POLYMERASE DELTA SUBUNIT 2"/>
    <property type="match status" value="1"/>
</dbReference>
<dbReference type="AlphaFoldDB" id="A0A9W6YVQ3"/>
<keyword evidence="6" id="KW-1185">Reference proteome</keyword>
<proteinExistence type="inferred from homology"/>